<organism evidence="1 2">
    <name type="scientific">Camellia lanceoleosa</name>
    <dbReference type="NCBI Taxonomy" id="1840588"/>
    <lineage>
        <taxon>Eukaryota</taxon>
        <taxon>Viridiplantae</taxon>
        <taxon>Streptophyta</taxon>
        <taxon>Embryophyta</taxon>
        <taxon>Tracheophyta</taxon>
        <taxon>Spermatophyta</taxon>
        <taxon>Magnoliopsida</taxon>
        <taxon>eudicotyledons</taxon>
        <taxon>Gunneridae</taxon>
        <taxon>Pentapetalae</taxon>
        <taxon>asterids</taxon>
        <taxon>Ericales</taxon>
        <taxon>Theaceae</taxon>
        <taxon>Camellia</taxon>
    </lineage>
</organism>
<keyword evidence="2" id="KW-1185">Reference proteome</keyword>
<evidence type="ECO:0000313" key="1">
    <source>
        <dbReference type="EMBL" id="KAI7991721.1"/>
    </source>
</evidence>
<proteinExistence type="predicted"/>
<reference evidence="1 2" key="1">
    <citation type="journal article" date="2022" name="Plant J.">
        <title>Chromosome-level genome of Camellia lanceoleosa provides a valuable resource for understanding genome evolution and self-incompatibility.</title>
        <authorList>
            <person name="Gong W."/>
            <person name="Xiao S."/>
            <person name="Wang L."/>
            <person name="Liao Z."/>
            <person name="Chang Y."/>
            <person name="Mo W."/>
            <person name="Hu G."/>
            <person name="Li W."/>
            <person name="Zhao G."/>
            <person name="Zhu H."/>
            <person name="Hu X."/>
            <person name="Ji K."/>
            <person name="Xiang X."/>
            <person name="Song Q."/>
            <person name="Yuan D."/>
            <person name="Jin S."/>
            <person name="Zhang L."/>
        </authorList>
    </citation>
    <scope>NUCLEOTIDE SEQUENCE [LARGE SCALE GENOMIC DNA]</scope>
    <source>
        <strain evidence="1">SQ_2022a</strain>
    </source>
</reference>
<evidence type="ECO:0000313" key="2">
    <source>
        <dbReference type="Proteomes" id="UP001060215"/>
    </source>
</evidence>
<name>A0ACC0FSI1_9ERIC</name>
<comment type="caution">
    <text evidence="1">The sequence shown here is derived from an EMBL/GenBank/DDBJ whole genome shotgun (WGS) entry which is preliminary data.</text>
</comment>
<gene>
    <name evidence="1" type="ORF">LOK49_LG12G00540</name>
</gene>
<dbReference type="EMBL" id="CM045770">
    <property type="protein sequence ID" value="KAI7991721.1"/>
    <property type="molecule type" value="Genomic_DNA"/>
</dbReference>
<protein>
    <submittedName>
        <fullName evidence="1">Two-component response regulator ORR24</fullName>
    </submittedName>
</protein>
<accession>A0ACC0FSI1</accession>
<sequence length="128" mass="14667">MATCNRRKKFESKNQNKSSTQDKAHQGNGEGEQGGPTTIGNSDRMGSSIERERMRARKRKVKKMRMTTMTHHSKKPRVVWSIELQGKFVAAVNQLGIESDSLLCNECLWISYLLLSWLVTRDHVALYK</sequence>
<dbReference type="Proteomes" id="UP001060215">
    <property type="component" value="Chromosome 13"/>
</dbReference>